<keyword evidence="7" id="KW-1133">Transmembrane helix</keyword>
<dbReference type="CDD" id="cd07326">
    <property type="entry name" value="M56_BlaR1_MecR1_like"/>
    <property type="match status" value="1"/>
</dbReference>
<evidence type="ECO:0000256" key="3">
    <source>
        <dbReference type="ARBA" id="ARBA00022801"/>
    </source>
</evidence>
<comment type="similarity">
    <text evidence="6">Belongs to the peptidase M48 family.</text>
</comment>
<keyword evidence="4 6" id="KW-0862">Zinc</keyword>
<dbReference type="InterPro" id="IPR001915">
    <property type="entry name" value="Peptidase_M48"/>
</dbReference>
<evidence type="ECO:0000256" key="1">
    <source>
        <dbReference type="ARBA" id="ARBA00022670"/>
    </source>
</evidence>
<dbReference type="EMBL" id="FNQB01000002">
    <property type="protein sequence ID" value="SDZ16244.1"/>
    <property type="molecule type" value="Genomic_DNA"/>
</dbReference>
<dbReference type="GO" id="GO:0004222">
    <property type="term" value="F:metalloendopeptidase activity"/>
    <property type="evidence" value="ECO:0007669"/>
    <property type="project" value="InterPro"/>
</dbReference>
<evidence type="ECO:0000256" key="5">
    <source>
        <dbReference type="ARBA" id="ARBA00023049"/>
    </source>
</evidence>
<accession>A0A1H3QRV7</accession>
<feature type="transmembrane region" description="Helical" evidence="7">
    <location>
        <begin position="279"/>
        <end position="300"/>
    </location>
</feature>
<keyword evidence="7" id="KW-0812">Transmembrane</keyword>
<evidence type="ECO:0000256" key="6">
    <source>
        <dbReference type="RuleBase" id="RU003983"/>
    </source>
</evidence>
<dbReference type="GO" id="GO:0046872">
    <property type="term" value="F:metal ion binding"/>
    <property type="evidence" value="ECO:0007669"/>
    <property type="project" value="UniProtKB-KW"/>
</dbReference>
<gene>
    <name evidence="9" type="ORF">SAMN05421684_3141</name>
</gene>
<feature type="transmembrane region" description="Helical" evidence="7">
    <location>
        <begin position="90"/>
        <end position="111"/>
    </location>
</feature>
<keyword evidence="1 6" id="KW-0645">Protease</keyword>
<dbReference type="Proteomes" id="UP000199632">
    <property type="component" value="Unassembled WGS sequence"/>
</dbReference>
<name>A0A1H3QRV7_9ACTN</name>
<dbReference type="GO" id="GO:0006508">
    <property type="term" value="P:proteolysis"/>
    <property type="evidence" value="ECO:0007669"/>
    <property type="project" value="UniProtKB-KW"/>
</dbReference>
<evidence type="ECO:0000256" key="2">
    <source>
        <dbReference type="ARBA" id="ARBA00022723"/>
    </source>
</evidence>
<evidence type="ECO:0000256" key="4">
    <source>
        <dbReference type="ARBA" id="ARBA00022833"/>
    </source>
</evidence>
<evidence type="ECO:0000259" key="8">
    <source>
        <dbReference type="Pfam" id="PF01435"/>
    </source>
</evidence>
<feature type="domain" description="Peptidase M48" evidence="8">
    <location>
        <begin position="115"/>
        <end position="214"/>
    </location>
</feature>
<keyword evidence="10" id="KW-1185">Reference proteome</keyword>
<dbReference type="Gene3D" id="3.30.2010.10">
    <property type="entry name" value="Metalloproteases ('zincins'), catalytic domain"/>
    <property type="match status" value="1"/>
</dbReference>
<comment type="cofactor">
    <cofactor evidence="6">
        <name>Zn(2+)</name>
        <dbReference type="ChEBI" id="CHEBI:29105"/>
    </cofactor>
    <text evidence="6">Binds 1 zinc ion per subunit.</text>
</comment>
<dbReference type="STRING" id="137265.SAMN05421684_3141"/>
<evidence type="ECO:0000313" key="10">
    <source>
        <dbReference type="Proteomes" id="UP000199632"/>
    </source>
</evidence>
<sequence>MFYTAHFGAAVLGCYLVAWVMLKSRWPATSPTVAILCWQGIGLAVGLSAIGIPISLGLAPYGRPPGTAFRILVNDLAGGRLPAELGVGHLALISVGLGIGVVLFWSTGASLRHAAKARQRQRDLLALVARADPAAPGALVLDHPSAAAYCVPGLRPRVVISAGALSLLPRDELAAVLSHEHAHAKERHDLVLLPFSALVRALPGVSWMVRAMAAVALLVEMRADDRARRLHTDELLAAALARFATAPSRVTPAGMLAAADHDIVARVRRLRAPLGPTPLAALVALASTTALAALPVALFLS</sequence>
<organism evidence="9 10">
    <name type="scientific">Asanoa ishikariensis</name>
    <dbReference type="NCBI Taxonomy" id="137265"/>
    <lineage>
        <taxon>Bacteria</taxon>
        <taxon>Bacillati</taxon>
        <taxon>Actinomycetota</taxon>
        <taxon>Actinomycetes</taxon>
        <taxon>Micromonosporales</taxon>
        <taxon>Micromonosporaceae</taxon>
        <taxon>Asanoa</taxon>
    </lineage>
</organism>
<dbReference type="Pfam" id="PF01435">
    <property type="entry name" value="Peptidase_M48"/>
    <property type="match status" value="1"/>
</dbReference>
<keyword evidence="7" id="KW-0472">Membrane</keyword>
<feature type="transmembrane region" description="Helical" evidence="7">
    <location>
        <begin position="6"/>
        <end position="22"/>
    </location>
</feature>
<dbReference type="InterPro" id="IPR052173">
    <property type="entry name" value="Beta-lactam_resp_regulator"/>
</dbReference>
<dbReference type="OrthoDB" id="9785340at2"/>
<dbReference type="RefSeq" id="WP_090792151.1">
    <property type="nucleotide sequence ID" value="NZ_BOND01000009.1"/>
</dbReference>
<keyword evidence="3 6" id="KW-0378">Hydrolase</keyword>
<dbReference type="PANTHER" id="PTHR34978">
    <property type="entry name" value="POSSIBLE SENSOR-TRANSDUCER PROTEIN BLAR"/>
    <property type="match status" value="1"/>
</dbReference>
<keyword evidence="5 6" id="KW-0482">Metalloprotease</keyword>
<protein>
    <submittedName>
        <fullName evidence="9">Peptidase family M48</fullName>
    </submittedName>
</protein>
<dbReference type="AlphaFoldDB" id="A0A1H3QRV7"/>
<evidence type="ECO:0000313" key="9">
    <source>
        <dbReference type="EMBL" id="SDZ16244.1"/>
    </source>
</evidence>
<proteinExistence type="inferred from homology"/>
<evidence type="ECO:0000256" key="7">
    <source>
        <dbReference type="SAM" id="Phobius"/>
    </source>
</evidence>
<keyword evidence="2" id="KW-0479">Metal-binding</keyword>
<feature type="transmembrane region" description="Helical" evidence="7">
    <location>
        <begin position="34"/>
        <end position="56"/>
    </location>
</feature>
<reference evidence="10" key="1">
    <citation type="submission" date="2016-10" db="EMBL/GenBank/DDBJ databases">
        <authorList>
            <person name="Varghese N."/>
            <person name="Submissions S."/>
        </authorList>
    </citation>
    <scope>NUCLEOTIDE SEQUENCE [LARGE SCALE GENOMIC DNA]</scope>
    <source>
        <strain evidence="10">DSM 44718</strain>
    </source>
</reference>
<dbReference type="PANTHER" id="PTHR34978:SF3">
    <property type="entry name" value="SLR0241 PROTEIN"/>
    <property type="match status" value="1"/>
</dbReference>